<evidence type="ECO:0000313" key="7">
    <source>
        <dbReference type="Proteomes" id="UP001529180"/>
    </source>
</evidence>
<name>A0ABT6GEC6_9PROT</name>
<dbReference type="PANTHER" id="PTHR24567:SF26">
    <property type="entry name" value="REGULATORY PROTEIN YEIL"/>
    <property type="match status" value="1"/>
</dbReference>
<gene>
    <name evidence="6" type="ORF">P7680_15610</name>
</gene>
<protein>
    <submittedName>
        <fullName evidence="6">Crp/Fnr family transcriptional regulator</fullName>
    </submittedName>
</protein>
<dbReference type="Pfam" id="PF13545">
    <property type="entry name" value="HTH_Crp_2"/>
    <property type="match status" value="1"/>
</dbReference>
<dbReference type="PROSITE" id="PS50042">
    <property type="entry name" value="CNMP_BINDING_3"/>
    <property type="match status" value="1"/>
</dbReference>
<dbReference type="Proteomes" id="UP001529180">
    <property type="component" value="Unassembled WGS sequence"/>
</dbReference>
<evidence type="ECO:0000256" key="2">
    <source>
        <dbReference type="ARBA" id="ARBA00023125"/>
    </source>
</evidence>
<evidence type="ECO:0000313" key="6">
    <source>
        <dbReference type="EMBL" id="MDG4720429.1"/>
    </source>
</evidence>
<dbReference type="PROSITE" id="PS51063">
    <property type="entry name" value="HTH_CRP_2"/>
    <property type="match status" value="1"/>
</dbReference>
<feature type="domain" description="Cyclic nucleotide-binding" evidence="4">
    <location>
        <begin position="19"/>
        <end position="139"/>
    </location>
</feature>
<dbReference type="RefSeq" id="WP_114102127.1">
    <property type="nucleotide sequence ID" value="NZ_JARSBO010000008.1"/>
</dbReference>
<keyword evidence="2" id="KW-0238">DNA-binding</keyword>
<keyword evidence="7" id="KW-1185">Reference proteome</keyword>
<evidence type="ECO:0000259" key="5">
    <source>
        <dbReference type="PROSITE" id="PS51063"/>
    </source>
</evidence>
<dbReference type="InterPro" id="IPR018490">
    <property type="entry name" value="cNMP-bd_dom_sf"/>
</dbReference>
<dbReference type="Gene3D" id="1.10.10.10">
    <property type="entry name" value="Winged helix-like DNA-binding domain superfamily/Winged helix DNA-binding domain"/>
    <property type="match status" value="1"/>
</dbReference>
<accession>A0ABT6GEC6</accession>
<dbReference type="CDD" id="cd00038">
    <property type="entry name" value="CAP_ED"/>
    <property type="match status" value="1"/>
</dbReference>
<dbReference type="SMART" id="SM00100">
    <property type="entry name" value="cNMP"/>
    <property type="match status" value="1"/>
</dbReference>
<dbReference type="PANTHER" id="PTHR24567">
    <property type="entry name" value="CRP FAMILY TRANSCRIPTIONAL REGULATORY PROTEIN"/>
    <property type="match status" value="1"/>
</dbReference>
<organism evidence="6 7">
    <name type="scientific">Thalassospira aquimaris</name>
    <dbReference type="NCBI Taxonomy" id="3037796"/>
    <lineage>
        <taxon>Bacteria</taxon>
        <taxon>Pseudomonadati</taxon>
        <taxon>Pseudomonadota</taxon>
        <taxon>Alphaproteobacteria</taxon>
        <taxon>Rhodospirillales</taxon>
        <taxon>Thalassospiraceae</taxon>
        <taxon>Thalassospira</taxon>
    </lineage>
</organism>
<sequence>MSYRRLTEADLGLISKIPVMSAFSKTEIPTVIGGSCVSVFPKRELLFNEGDVADQFYILLKGRVRLFRVLDDGRVALFHLVSPGEAFAEAVVLSGQNYPVSAECDAESEIAAISRFQLINRLQRDPLLVGRMMQTLIERERFFFKELNDLRQLTPIQRLIEFLLSRNGEETAVAKHIIANRIGVTPETFSRALRRLSDEGLIARDSEMSILDLEGLQRFMQQQ</sequence>
<dbReference type="Pfam" id="PF00027">
    <property type="entry name" value="cNMP_binding"/>
    <property type="match status" value="1"/>
</dbReference>
<keyword evidence="1" id="KW-0805">Transcription regulation</keyword>
<dbReference type="InterPro" id="IPR014710">
    <property type="entry name" value="RmlC-like_jellyroll"/>
</dbReference>
<evidence type="ECO:0000256" key="1">
    <source>
        <dbReference type="ARBA" id="ARBA00023015"/>
    </source>
</evidence>
<dbReference type="Gene3D" id="2.60.120.10">
    <property type="entry name" value="Jelly Rolls"/>
    <property type="match status" value="1"/>
</dbReference>
<reference evidence="6 7" key="1">
    <citation type="submission" date="2023-03" db="EMBL/GenBank/DDBJ databases">
        <title>Strain FZY0004 represents a novel species in the genus Thalassospira isolated from seawater.</title>
        <authorList>
            <person name="Fu Z.-Y."/>
        </authorList>
    </citation>
    <scope>NUCLEOTIDE SEQUENCE [LARGE SCALE GENOMIC DNA]</scope>
    <source>
        <strain evidence="6 7">FZY0004</strain>
    </source>
</reference>
<dbReference type="InterPro" id="IPR000595">
    <property type="entry name" value="cNMP-bd_dom"/>
</dbReference>
<dbReference type="EMBL" id="JARSBO010000008">
    <property type="protein sequence ID" value="MDG4720429.1"/>
    <property type="molecule type" value="Genomic_DNA"/>
</dbReference>
<dbReference type="SUPFAM" id="SSF46785">
    <property type="entry name" value="Winged helix' DNA-binding domain"/>
    <property type="match status" value="1"/>
</dbReference>
<dbReference type="InterPro" id="IPR036388">
    <property type="entry name" value="WH-like_DNA-bd_sf"/>
</dbReference>
<proteinExistence type="predicted"/>
<dbReference type="InterPro" id="IPR012318">
    <property type="entry name" value="HTH_CRP"/>
</dbReference>
<comment type="caution">
    <text evidence="6">The sequence shown here is derived from an EMBL/GenBank/DDBJ whole genome shotgun (WGS) entry which is preliminary data.</text>
</comment>
<dbReference type="SMART" id="SM00419">
    <property type="entry name" value="HTH_CRP"/>
    <property type="match status" value="1"/>
</dbReference>
<evidence type="ECO:0000256" key="3">
    <source>
        <dbReference type="ARBA" id="ARBA00023163"/>
    </source>
</evidence>
<dbReference type="InterPro" id="IPR036390">
    <property type="entry name" value="WH_DNA-bd_sf"/>
</dbReference>
<feature type="domain" description="HTH crp-type" evidence="5">
    <location>
        <begin position="153"/>
        <end position="214"/>
    </location>
</feature>
<dbReference type="SUPFAM" id="SSF51206">
    <property type="entry name" value="cAMP-binding domain-like"/>
    <property type="match status" value="1"/>
</dbReference>
<evidence type="ECO:0000259" key="4">
    <source>
        <dbReference type="PROSITE" id="PS50042"/>
    </source>
</evidence>
<dbReference type="InterPro" id="IPR050397">
    <property type="entry name" value="Env_Response_Regulators"/>
</dbReference>
<keyword evidence="3" id="KW-0804">Transcription</keyword>